<evidence type="ECO:0000313" key="2">
    <source>
        <dbReference type="Proteomes" id="UP000683360"/>
    </source>
</evidence>
<evidence type="ECO:0000313" key="1">
    <source>
        <dbReference type="EMBL" id="CAG2194513.1"/>
    </source>
</evidence>
<keyword evidence="2" id="KW-1185">Reference proteome</keyword>
<dbReference type="AlphaFoldDB" id="A0A8S3QEB6"/>
<comment type="caution">
    <text evidence="1">The sequence shown here is derived from an EMBL/GenBank/DDBJ whole genome shotgun (WGS) entry which is preliminary data.</text>
</comment>
<protein>
    <submittedName>
        <fullName evidence="1">Uncharacterized protein</fullName>
    </submittedName>
</protein>
<dbReference type="EMBL" id="CAJPWZ010000483">
    <property type="protein sequence ID" value="CAG2194513.1"/>
    <property type="molecule type" value="Genomic_DNA"/>
</dbReference>
<name>A0A8S3QEB6_MYTED</name>
<organism evidence="1 2">
    <name type="scientific">Mytilus edulis</name>
    <name type="common">Blue mussel</name>
    <dbReference type="NCBI Taxonomy" id="6550"/>
    <lineage>
        <taxon>Eukaryota</taxon>
        <taxon>Metazoa</taxon>
        <taxon>Spiralia</taxon>
        <taxon>Lophotrochozoa</taxon>
        <taxon>Mollusca</taxon>
        <taxon>Bivalvia</taxon>
        <taxon>Autobranchia</taxon>
        <taxon>Pteriomorphia</taxon>
        <taxon>Mytilida</taxon>
        <taxon>Mytiloidea</taxon>
        <taxon>Mytilidae</taxon>
        <taxon>Mytilinae</taxon>
        <taxon>Mytilus</taxon>
    </lineage>
</organism>
<reference evidence="1" key="1">
    <citation type="submission" date="2021-03" db="EMBL/GenBank/DDBJ databases">
        <authorList>
            <person name="Bekaert M."/>
        </authorList>
    </citation>
    <scope>NUCLEOTIDE SEQUENCE</scope>
</reference>
<gene>
    <name evidence="1" type="ORF">MEDL_9531</name>
</gene>
<sequence>MDQSFVRLSKRASSESSLNRVNHRENSNLSAPLNYFPSVDNAVRQFKGKTDAPKVVAISVPLNKRHSFLDNSDEHRLKYHHRSVDELEKISKNTERLRTVFDEEVDLDYIDIVYETNKPSKQYHLSLSCAPPSMPKYISRRIKLQQRTDSRDGSAISRNEDKCFDESHELPVVLNCTDELLNRTTNSHPTSSKTGWRKVANSNEVRIEVQSDKSNNNAYNYGRHFSAKSSHTDVNPDPFSTAHRLSYFRKTHGFAGGFNRANTKDVQKMLRYSKYINPNFKHKNLR</sequence>
<dbReference type="OrthoDB" id="6071531at2759"/>
<proteinExistence type="predicted"/>
<dbReference type="Proteomes" id="UP000683360">
    <property type="component" value="Unassembled WGS sequence"/>
</dbReference>
<accession>A0A8S3QEB6</accession>